<evidence type="ECO:0000313" key="4">
    <source>
        <dbReference type="Proteomes" id="UP000018763"/>
    </source>
</evidence>
<dbReference type="Pfam" id="PF00934">
    <property type="entry name" value="PE"/>
    <property type="match status" value="1"/>
</dbReference>
<gene>
    <name evidence="3" type="ORF">D174_24470</name>
</gene>
<organism evidence="3 4">
    <name type="scientific">Mycolicibacterium neoaurum VKM Ac-1815D</name>
    <dbReference type="NCBI Taxonomy" id="700508"/>
    <lineage>
        <taxon>Bacteria</taxon>
        <taxon>Bacillati</taxon>
        <taxon>Actinomycetota</taxon>
        <taxon>Actinomycetes</taxon>
        <taxon>Mycobacteriales</taxon>
        <taxon>Mycobacteriaceae</taxon>
        <taxon>Mycolicibacterium</taxon>
    </lineage>
</organism>
<feature type="region of interest" description="Disordered" evidence="1">
    <location>
        <begin position="104"/>
        <end position="253"/>
    </location>
</feature>
<protein>
    <recommendedName>
        <fullName evidence="2">PE domain-containing protein</fullName>
    </recommendedName>
</protein>
<feature type="compositionally biased region" description="Basic and acidic residues" evidence="1">
    <location>
        <begin position="199"/>
        <end position="216"/>
    </location>
</feature>
<dbReference type="EMBL" id="CP006936">
    <property type="protein sequence ID" value="AHC27503.1"/>
    <property type="molecule type" value="Genomic_DNA"/>
</dbReference>
<evidence type="ECO:0000259" key="2">
    <source>
        <dbReference type="Pfam" id="PF00934"/>
    </source>
</evidence>
<evidence type="ECO:0000313" key="3">
    <source>
        <dbReference type="EMBL" id="AHC27503.1"/>
    </source>
</evidence>
<evidence type="ECO:0000256" key="1">
    <source>
        <dbReference type="SAM" id="MobiDB-lite"/>
    </source>
</evidence>
<dbReference type="Proteomes" id="UP000018763">
    <property type="component" value="Chromosome"/>
</dbReference>
<dbReference type="GeneID" id="43452595"/>
<feature type="compositionally biased region" description="Basic and acidic residues" evidence="1">
    <location>
        <begin position="182"/>
        <end position="191"/>
    </location>
</feature>
<reference evidence="3 4" key="1">
    <citation type="journal article" date="2014" name="Genome Announc.">
        <title>Complete Genome Sequence of Sterol-Transforming Mycobacterium neoaurum Strain VKM Ac-1815D.</title>
        <authorList>
            <person name="Shtratnikova V.Y."/>
            <person name="Bragin E.Y."/>
            <person name="Dovbnya D.V."/>
            <person name="Pekov Y.A."/>
            <person name="Schelkunov M.I."/>
            <person name="Strizhov N."/>
            <person name="Ivashina T.V."/>
            <person name="Ashapkin V.V."/>
            <person name="Donova M.V."/>
        </authorList>
    </citation>
    <scope>NUCLEOTIDE SEQUENCE [LARGE SCALE GENOMIC DNA]</scope>
    <source>
        <strain evidence="3 4">VKM Ac-1815D</strain>
    </source>
</reference>
<dbReference type="HOGENOM" id="CLU_096073_0_0_11"/>
<feature type="compositionally biased region" description="Low complexity" evidence="1">
    <location>
        <begin position="125"/>
        <end position="150"/>
    </location>
</feature>
<proteinExistence type="predicted"/>
<feature type="domain" description="PE" evidence="2">
    <location>
        <begin position="13"/>
        <end position="77"/>
    </location>
</feature>
<keyword evidence="4" id="KW-1185">Reference proteome</keyword>
<dbReference type="RefSeq" id="WP_019512510.1">
    <property type="nucleotide sequence ID" value="NC_023036.2"/>
</dbReference>
<dbReference type="InterPro" id="IPR000084">
    <property type="entry name" value="PE-PGRS_N"/>
</dbReference>
<dbReference type="AlphaFoldDB" id="V5XI22"/>
<name>V5XI22_MYCNE</name>
<feature type="compositionally biased region" description="Gly residues" evidence="1">
    <location>
        <begin position="110"/>
        <end position="124"/>
    </location>
</feature>
<accession>V5XI22</accession>
<dbReference type="eggNOG" id="ENOG5031MVM">
    <property type="taxonomic scope" value="Bacteria"/>
</dbReference>
<sequence>MSDLFKPDEINWNAAAVELPPMPMIPPGADAMSMTIAAVLPTLEAQLAANVAALAAKENTFSGKVEAAQAAYTTSDETGGQSVGQVGGMLEQLTGQLGQLAQMPQQAAGSLGGGGGESGGGGFGQLMQQAMQAAQGAVQQGTQAAQQDQGQGPGGPAGGPPPGVPGAPTPEQREAQQNQRDAQQDARESQQNERQAGQDARDHQQDHREAQLDSRESAAPGPSAGGSAAGPAPIAPHGPSRPTTGGEDLSRQV</sequence>
<feature type="compositionally biased region" description="Low complexity" evidence="1">
    <location>
        <begin position="229"/>
        <end position="240"/>
    </location>
</feature>
<feature type="compositionally biased region" description="Pro residues" evidence="1">
    <location>
        <begin position="158"/>
        <end position="168"/>
    </location>
</feature>
<dbReference type="KEGG" id="mne:D174_24470"/>